<feature type="domain" description="NERD" evidence="2">
    <location>
        <begin position="34"/>
        <end position="152"/>
    </location>
</feature>
<keyword evidence="1" id="KW-0472">Membrane</keyword>
<gene>
    <name evidence="3" type="ordered locus">Sulku_2586</name>
</gene>
<dbReference type="GO" id="GO:0006265">
    <property type="term" value="P:DNA topological change"/>
    <property type="evidence" value="ECO:0007669"/>
    <property type="project" value="InterPro"/>
</dbReference>
<dbReference type="Gene3D" id="3.30.65.10">
    <property type="entry name" value="Bacterial Topoisomerase I, domain 1"/>
    <property type="match status" value="1"/>
</dbReference>
<dbReference type="InterPro" id="IPR013498">
    <property type="entry name" value="Topo_IA_Znf"/>
</dbReference>
<keyword evidence="1" id="KW-0812">Transmembrane</keyword>
<keyword evidence="1" id="KW-1133">Transmembrane helix</keyword>
<keyword evidence="3" id="KW-0614">Plasmid</keyword>
<dbReference type="GO" id="GO:0003916">
    <property type="term" value="F:DNA topoisomerase activity"/>
    <property type="evidence" value="ECO:0007669"/>
    <property type="project" value="InterPro"/>
</dbReference>
<evidence type="ECO:0000313" key="4">
    <source>
        <dbReference type="Proteomes" id="UP000008721"/>
    </source>
</evidence>
<name>E4U3H5_SULKY</name>
<dbReference type="InterPro" id="IPR011528">
    <property type="entry name" value="NERD"/>
</dbReference>
<sequence length="261" mass="30048">MLDTSTLLSSMFSGAWPFFLIAFIVLFLKSPFMKGKIGEGLVNFTNLAVLDETIYIPVKNVTLQLSDGSTTQIDHILVSKYGLFVIETKNMKGWIFGDEHQKEWIQQIYNDKYRFQNPLRQNYRHLKALEEILEVPPTALTSVIAFVGECTFKTTMPENVFRGISYTKYIKSFDQERLNPLQIRQILSKLQRKRLVQSFTTDRAHVQNLKERMEQSVVSSPNAMTCSRCGSTMVLRQNKKNGEEFYGCSNYPKCKHTAPFA</sequence>
<dbReference type="EMBL" id="CP002356">
    <property type="protein sequence ID" value="ADR35241.1"/>
    <property type="molecule type" value="Genomic_DNA"/>
</dbReference>
<dbReference type="Proteomes" id="UP000008721">
    <property type="component" value="Plasmid pSULKU01"/>
</dbReference>
<evidence type="ECO:0000256" key="1">
    <source>
        <dbReference type="SAM" id="Phobius"/>
    </source>
</evidence>
<keyword evidence="4" id="KW-1185">Reference proteome</keyword>
<geneLocation type="plasmid" evidence="3 4">
    <name>pSULKU01</name>
</geneLocation>
<evidence type="ECO:0000313" key="3">
    <source>
        <dbReference type="EMBL" id="ADR35241.1"/>
    </source>
</evidence>
<dbReference type="Pfam" id="PF01396">
    <property type="entry name" value="Zn_ribbon_Top1"/>
    <property type="match status" value="1"/>
</dbReference>
<dbReference type="PROSITE" id="PS50965">
    <property type="entry name" value="NERD"/>
    <property type="match status" value="1"/>
</dbReference>
<dbReference type="KEGG" id="sku:Sulku_2586"/>
<dbReference type="AlphaFoldDB" id="E4U3H5"/>
<dbReference type="GO" id="GO:0003677">
    <property type="term" value="F:DNA binding"/>
    <property type="evidence" value="ECO:0007669"/>
    <property type="project" value="InterPro"/>
</dbReference>
<proteinExistence type="predicted"/>
<dbReference type="Pfam" id="PF08378">
    <property type="entry name" value="NERD"/>
    <property type="match status" value="1"/>
</dbReference>
<dbReference type="GO" id="GO:0005694">
    <property type="term" value="C:chromosome"/>
    <property type="evidence" value="ECO:0007669"/>
    <property type="project" value="InterPro"/>
</dbReference>
<protein>
    <submittedName>
        <fullName evidence="3">NERD domain protein</fullName>
    </submittedName>
</protein>
<reference evidence="3 4" key="1">
    <citation type="journal article" date="2012" name="Stand. Genomic Sci.">
        <title>Complete genome sequence of the sulfur compounds oxidizing chemolithoautotroph Sulfuricurvum kujiense type strain (YK-1(T)).</title>
        <authorList>
            <person name="Han C."/>
            <person name="Kotsyurbenko O."/>
            <person name="Chertkov O."/>
            <person name="Held B."/>
            <person name="Lapidus A."/>
            <person name="Nolan M."/>
            <person name="Lucas S."/>
            <person name="Hammon N."/>
            <person name="Deshpande S."/>
            <person name="Cheng J.F."/>
            <person name="Tapia R."/>
            <person name="Goodwin L.A."/>
            <person name="Pitluck S."/>
            <person name="Liolios K."/>
            <person name="Pagani I."/>
            <person name="Ivanova N."/>
            <person name="Mavromatis K."/>
            <person name="Mikhailova N."/>
            <person name="Pati A."/>
            <person name="Chen A."/>
            <person name="Palaniappan K."/>
            <person name="Land M."/>
            <person name="Hauser L."/>
            <person name="Chang Y.J."/>
            <person name="Jeffries C.D."/>
            <person name="Brambilla E.M."/>
            <person name="Rohde M."/>
            <person name="Spring S."/>
            <person name="Sikorski J."/>
            <person name="Goker M."/>
            <person name="Woyke T."/>
            <person name="Bristow J."/>
            <person name="Eisen J.A."/>
            <person name="Markowitz V."/>
            <person name="Hugenholtz P."/>
            <person name="Kyrpides N.C."/>
            <person name="Klenk H.P."/>
            <person name="Detter J.C."/>
        </authorList>
    </citation>
    <scope>NUCLEOTIDE SEQUENCE [LARGE SCALE GENOMIC DNA]</scope>
    <source>
        <strain evidence="4">ATCC BAA-921 / DSM 16994 / JCM 11577 / YK-1</strain>
    </source>
</reference>
<accession>E4U3H5</accession>
<dbReference type="HOGENOM" id="CLU_068011_2_0_7"/>
<dbReference type="SUPFAM" id="SSF57783">
    <property type="entry name" value="Zinc beta-ribbon"/>
    <property type="match status" value="1"/>
</dbReference>
<dbReference type="eggNOG" id="COG0551">
    <property type="taxonomic scope" value="Bacteria"/>
</dbReference>
<feature type="transmembrane region" description="Helical" evidence="1">
    <location>
        <begin position="6"/>
        <end position="28"/>
    </location>
</feature>
<evidence type="ECO:0000259" key="2">
    <source>
        <dbReference type="PROSITE" id="PS50965"/>
    </source>
</evidence>
<organism evidence="3 4">
    <name type="scientific">Sulfuricurvum kujiense (strain ATCC BAA-921 / DSM 16994 / JCM 11577 / YK-1)</name>
    <dbReference type="NCBI Taxonomy" id="709032"/>
    <lineage>
        <taxon>Bacteria</taxon>
        <taxon>Pseudomonadati</taxon>
        <taxon>Campylobacterota</taxon>
        <taxon>Epsilonproteobacteria</taxon>
        <taxon>Campylobacterales</taxon>
        <taxon>Sulfurimonadaceae</taxon>
        <taxon>Sulfuricurvum</taxon>
    </lineage>
</organism>